<dbReference type="FunFam" id="3.30.300.30:FF:000010">
    <property type="entry name" value="Enterobactin synthetase component F"/>
    <property type="match status" value="2"/>
</dbReference>
<dbReference type="GO" id="GO:0005829">
    <property type="term" value="C:cytosol"/>
    <property type="evidence" value="ECO:0007669"/>
    <property type="project" value="TreeGrafter"/>
</dbReference>
<feature type="domain" description="Carrier" evidence="5">
    <location>
        <begin position="1025"/>
        <end position="1100"/>
    </location>
</feature>
<dbReference type="Pfam" id="PF00501">
    <property type="entry name" value="AMP-binding"/>
    <property type="match status" value="2"/>
</dbReference>
<dbReference type="GO" id="GO:0044550">
    <property type="term" value="P:secondary metabolite biosynthetic process"/>
    <property type="evidence" value="ECO:0007669"/>
    <property type="project" value="UniProtKB-ARBA"/>
</dbReference>
<dbReference type="FunFam" id="2.30.38.10:FF:000001">
    <property type="entry name" value="Non-ribosomal peptide synthetase PvdI"/>
    <property type="match status" value="2"/>
</dbReference>
<dbReference type="Pfam" id="PF00668">
    <property type="entry name" value="Condensation"/>
    <property type="match status" value="3"/>
</dbReference>
<dbReference type="InterPro" id="IPR000873">
    <property type="entry name" value="AMP-dep_synth/lig_dom"/>
</dbReference>
<comment type="cofactor">
    <cofactor evidence="1">
        <name>pantetheine 4'-phosphate</name>
        <dbReference type="ChEBI" id="CHEBI:47942"/>
    </cofactor>
</comment>
<dbReference type="Gene3D" id="3.30.300.30">
    <property type="match status" value="2"/>
</dbReference>
<dbReference type="EMBL" id="CP163445">
    <property type="protein sequence ID" value="XDQ83581.1"/>
    <property type="molecule type" value="Genomic_DNA"/>
</dbReference>
<dbReference type="GO" id="GO:0017000">
    <property type="term" value="P:antibiotic biosynthetic process"/>
    <property type="evidence" value="ECO:0007669"/>
    <property type="project" value="UniProtKB-ARBA"/>
</dbReference>
<dbReference type="CDD" id="cd12117">
    <property type="entry name" value="A_NRPS_Srf_like"/>
    <property type="match status" value="1"/>
</dbReference>
<evidence type="ECO:0000256" key="2">
    <source>
        <dbReference type="ARBA" id="ARBA00006432"/>
    </source>
</evidence>
<dbReference type="Gene3D" id="1.10.1200.10">
    <property type="entry name" value="ACP-like"/>
    <property type="match status" value="2"/>
</dbReference>
<dbReference type="InterPro" id="IPR020845">
    <property type="entry name" value="AMP-binding_CS"/>
</dbReference>
<dbReference type="PROSITE" id="PS00012">
    <property type="entry name" value="PHOSPHOPANTETHEINE"/>
    <property type="match status" value="2"/>
</dbReference>
<dbReference type="GO" id="GO:0003824">
    <property type="term" value="F:catalytic activity"/>
    <property type="evidence" value="ECO:0007669"/>
    <property type="project" value="InterPro"/>
</dbReference>
<dbReference type="InterPro" id="IPR023213">
    <property type="entry name" value="CAT-like_dom_sf"/>
</dbReference>
<gene>
    <name evidence="6" type="ORF">AB2U05_36285</name>
</gene>
<dbReference type="InterPro" id="IPR036736">
    <property type="entry name" value="ACP-like_sf"/>
</dbReference>
<evidence type="ECO:0000256" key="3">
    <source>
        <dbReference type="ARBA" id="ARBA00022450"/>
    </source>
</evidence>
<accession>A0AB39TWK5</accession>
<dbReference type="PANTHER" id="PTHR45527:SF1">
    <property type="entry name" value="FATTY ACID SYNTHASE"/>
    <property type="match status" value="1"/>
</dbReference>
<dbReference type="PROSITE" id="PS50075">
    <property type="entry name" value="CARRIER"/>
    <property type="match status" value="2"/>
</dbReference>
<dbReference type="Gene3D" id="2.30.38.10">
    <property type="entry name" value="Luciferase, Domain 3"/>
    <property type="match status" value="2"/>
</dbReference>
<dbReference type="GO" id="GO:0043041">
    <property type="term" value="P:amino acid activation for nonribosomal peptide biosynthetic process"/>
    <property type="evidence" value="ECO:0007669"/>
    <property type="project" value="TreeGrafter"/>
</dbReference>
<reference evidence="6" key="1">
    <citation type="submission" date="2024-07" db="EMBL/GenBank/DDBJ databases">
        <authorList>
            <person name="Yu S.T."/>
        </authorList>
    </citation>
    <scope>NUCLEOTIDE SEQUENCE</scope>
    <source>
        <strain evidence="6">Y1</strain>
    </source>
</reference>
<dbReference type="GO" id="GO:0072330">
    <property type="term" value="P:monocarboxylic acid biosynthetic process"/>
    <property type="evidence" value="ECO:0007669"/>
    <property type="project" value="UniProtKB-ARBA"/>
</dbReference>
<dbReference type="CDD" id="cd19540">
    <property type="entry name" value="LCL_NRPS-like"/>
    <property type="match status" value="1"/>
</dbReference>
<dbReference type="Gene3D" id="3.30.559.30">
    <property type="entry name" value="Nonribosomal peptide synthetase, condensation domain"/>
    <property type="match status" value="3"/>
</dbReference>
<dbReference type="InterPro" id="IPR020806">
    <property type="entry name" value="PKS_PP-bd"/>
</dbReference>
<organism evidence="6">
    <name type="scientific">Streptomyces sp. Y1</name>
    <dbReference type="NCBI Taxonomy" id="3238634"/>
    <lineage>
        <taxon>Bacteria</taxon>
        <taxon>Bacillati</taxon>
        <taxon>Actinomycetota</taxon>
        <taxon>Actinomycetes</taxon>
        <taxon>Kitasatosporales</taxon>
        <taxon>Streptomycetaceae</taxon>
        <taxon>Streptomyces</taxon>
    </lineage>
</organism>
<evidence type="ECO:0000256" key="1">
    <source>
        <dbReference type="ARBA" id="ARBA00001957"/>
    </source>
</evidence>
<dbReference type="InterPro" id="IPR006162">
    <property type="entry name" value="Ppantetheine_attach_site"/>
</dbReference>
<dbReference type="Gene3D" id="3.40.50.980">
    <property type="match status" value="4"/>
</dbReference>
<dbReference type="FunFam" id="3.40.50.12780:FF:000012">
    <property type="entry name" value="Non-ribosomal peptide synthetase"/>
    <property type="match status" value="2"/>
</dbReference>
<sequence length="2636" mass="285978">MNDIDLSALSGPSGLNGPSDLSKLTAAEKRALLAARLGRRKPARRRFATSLSQQRLWFLEQLTPGNAAYNIPGAMRLHGALDLAAWRRSVQEIARRHEILRTTFEEVDGEPVQIVHEAGEVEFTVVECGHLRGPRGEAGIRELAREEFGRPFDLRTGPLLRVRFLRLAEDEHVLLLTMHHIAGDLWSTSVAFGELVALYTAFTSGSEAALPALPIQYADYAAWQRRRAEDESQRAHLEYWKRALSGAPEALELPTDRPRPAVQGTAGGSCSFELSEAASTALRELGRREGATAFMAMLAAFLVLLHRYSREEDLVVGVPVANRTRRELDPLIGLFVNMLALRTDLSGAPGFRELLGRVRQVCLDGFAHQELSFERLVEELHPRRDLSRSPVFQVSFIFQNIPVPEFEGLGLRMEPVEVESATSRFDLTLEVFDRPGGMAGLFEYNSDLFDAATVRRMSRHLARLVENLVADPDRPITQVPMLSAAEQDRLWTAGQRPRRTWPGPFAAHRRFEEQARRTPGAPAVQAADGTLDYRELDLRSNRLAHRLKELGVGRGTLVGLCLERSTELVVALLAVLKAGGAYVPLDPGFPPERLAFMVEDSGLPVLLTQRRVLADLGQDLAVGGATVVCVDELRDEPHDGLRDEVDAARAEPLDGPVDPDDLAYVIYTSGSTGRPKGVQIPHRALDTFLHAMRERPGLTAEDTLLAVTTFSFDISGLEILLPLVTGARVVLAEREVAADGGRLAHALDSCGATVLQATPATWRMLLDAGWAPRPGLRALAGGEALPAELAGRLRAGGMPVWNMYGPTETTIWSSVALVGDGPVTLGEPIANTELQVLDAAGAPVPLGVPGELCIGGDGLARGYLGRPDLTAQKFVPHPFPGNAGERLYRTGDLVRRRPDGAVEFLGRLDHQVKLRGFRIELGEIESVLAGLPRVRQAVVVVREDTPGDQRLVAYLCGDEPAAERGGHEHEAHLRAALRERLPAYMVPSAFVLLDALPLTPNGKIDRRALPAPEGCRAALRAPYVAPRTAQERTLCELFAQVLQVTEVGVEDDFFDLGGHSLLATRLIARIREALGTELQVRTLFHHPTPAGLAGLLAAGDAARPALRPVARPDRLPLSFAQQRLWFLHSLEGPSATYNIPVALRLSGPLDVDAMRAALADVVARHEVLRTVFSDTAGVPFQQVLDPERARPELPVVRVTEAELAQALDEAVRHAFDLAVEAPTHARLLALGPQDHVLVLVVHHIAADEWSLAPLGRDLALAYRARAAGRAPDWAPLPVQYADYALWQRDLLGDPADEQSRWAAQLAHWRRALDGLPERIALPTDRPHPPRFGYRGARLEFGWDAELHDRLARLARDCGASVFMVVHAALSALLSRLGAGHDIPVGAAVAGRTDRAAEELVGFFVNTLVLRVDTSGRPGMRELIRRVRETSLEAYAHQDIPFECLVDAINPTRSLAHHPLFQTVLAWQNTPEAGLELPGLSARTLPTATGTARMDLAFTLTERRPGRRGEAAGIDGSVEYNTEVFDAGTIEAVLVRLERLLRAAVETPELPFEAVDLLTAEEHRLLVEEVNDTAHEVPHAALPRLFEAQAARTPHEVAMVCGPERLTYAQLEAAANRLAHRLVALGVGPQSAVAVLLQRSVHHVVAVLAVTKAGGSYVPLDSRSPVSRMELILSRTGARLLLVDRAAGPHPAGEGVDVVTVDDIAADGEALGAQADPGPPRVEIHPDQLAYVMYTSGSTGTPKGVAVTHRNVASFAHDGRWPGGAHARVLLHSPLAFDASTYELWVPLLTGGRIVAAPPGDLDPATIEALIAEHGVTAAFFTTALFNLLADRRPTALGRLREVWTGGEAVSPEAFARIRRLSPGTRLVHVYGPTESTTFATCHPGWEPAAGTVPIGGPMDNTRVYVLDEALRPVPPGVPGELYVAGDGLARGYLGRPDLTAQRFVADPFQAAGARMYRTGDVVRWNAGGSIEFLDRADGQVKLRGFRIELAEVEGALRAHPGIARAVVTVREDRPGDKRLVGYAVPAEGAPLDPAAVREFLAERLPQYMVPATVLALDALPLTANGKLDRRALPAPDFAAAAVGAAPRTPLEESLCAAFAEVLGVARVGVHGNFFELGGHSLMATQLVSLLSAQHGVKVPIRELFDRPTVAAMAAWLSGRLAADAPTDTIEPVERAGGVPLSFAQDWMCRHHRVPAGDPYHNVLTAVVLRGALDEAALCGSLDGIVRRHEALRTNVVHGPSGWAQLVHPDGTWPMDVLDLRERDEESRQRELRGLLASEQRRAFDLAAEPLVRGTLVRLAPEETVLVWVMHHLVTDNWSYGVLLRELCELYTAAVTGRAPRLAELEVQYPDYAAWQQRQLASGALESQAAYWRGQLAGRPARLGVDLPEHQRIGAAVGPTHGFTLTPAATEALGGMAQQQNATLFMVLMAAFHLMLSAYSGSEDITVAFPVAGRGRPESEPMLGFFVNHLLVRSDLTGDPSFRDLVGQVRERTLGAYAHQDVPVWALPEAGADGRDPFAVSFNLLNAAIPTFDLPGLEAAPLALDDLGDDYVFSEVIITMDPAAVDLTLIMREDGGTLRGMWLFSPERFDAEVMAVVMRQWAPLIDLITTEPDLGVTELKHRLRAADHPTGRGTCDD</sequence>
<dbReference type="CDD" id="cd12116">
    <property type="entry name" value="A_NRPS_Ta1_like"/>
    <property type="match status" value="1"/>
</dbReference>
<evidence type="ECO:0000259" key="5">
    <source>
        <dbReference type="PROSITE" id="PS50075"/>
    </source>
</evidence>
<dbReference type="CDD" id="cd19531">
    <property type="entry name" value="LCL_NRPS-like"/>
    <property type="match status" value="2"/>
</dbReference>
<dbReference type="Pfam" id="PF00550">
    <property type="entry name" value="PP-binding"/>
    <property type="match status" value="2"/>
</dbReference>
<keyword evidence="3" id="KW-0596">Phosphopantetheine</keyword>
<dbReference type="InterPro" id="IPR010071">
    <property type="entry name" value="AA_adenyl_dom"/>
</dbReference>
<name>A0AB39TWK5_9ACTN</name>
<feature type="domain" description="Carrier" evidence="5">
    <location>
        <begin position="2085"/>
        <end position="2160"/>
    </location>
</feature>
<proteinExistence type="inferred from homology"/>
<dbReference type="InterPro" id="IPR009081">
    <property type="entry name" value="PP-bd_ACP"/>
</dbReference>
<dbReference type="SUPFAM" id="SSF56801">
    <property type="entry name" value="Acetyl-CoA synthetase-like"/>
    <property type="match status" value="2"/>
</dbReference>
<dbReference type="NCBIfam" id="NF003417">
    <property type="entry name" value="PRK04813.1"/>
    <property type="match status" value="2"/>
</dbReference>
<dbReference type="InterPro" id="IPR025110">
    <property type="entry name" value="AMP-bd_C"/>
</dbReference>
<dbReference type="SUPFAM" id="SSF52777">
    <property type="entry name" value="CoA-dependent acyltransferases"/>
    <property type="match status" value="6"/>
</dbReference>
<dbReference type="NCBIfam" id="TIGR01733">
    <property type="entry name" value="AA-adenyl-dom"/>
    <property type="match status" value="2"/>
</dbReference>
<dbReference type="Pfam" id="PF13193">
    <property type="entry name" value="AMP-binding_C"/>
    <property type="match status" value="2"/>
</dbReference>
<dbReference type="InterPro" id="IPR001242">
    <property type="entry name" value="Condensation_dom"/>
</dbReference>
<dbReference type="InterPro" id="IPR045851">
    <property type="entry name" value="AMP-bd_C_sf"/>
</dbReference>
<dbReference type="Gene3D" id="3.30.559.10">
    <property type="entry name" value="Chloramphenicol acetyltransferase-like domain"/>
    <property type="match status" value="3"/>
</dbReference>
<dbReference type="FunFam" id="3.40.50.980:FF:000001">
    <property type="entry name" value="Non-ribosomal peptide synthetase"/>
    <property type="match status" value="2"/>
</dbReference>
<dbReference type="RefSeq" id="WP_369185675.1">
    <property type="nucleotide sequence ID" value="NZ_CP163445.1"/>
</dbReference>
<dbReference type="PANTHER" id="PTHR45527">
    <property type="entry name" value="NONRIBOSOMAL PEPTIDE SYNTHETASE"/>
    <property type="match status" value="1"/>
</dbReference>
<dbReference type="FunFam" id="1.10.1200.10:FF:000016">
    <property type="entry name" value="Non-ribosomal peptide synthase"/>
    <property type="match status" value="2"/>
</dbReference>
<comment type="similarity">
    <text evidence="2">Belongs to the ATP-dependent AMP-binding enzyme family.</text>
</comment>
<evidence type="ECO:0000313" key="6">
    <source>
        <dbReference type="EMBL" id="XDQ83581.1"/>
    </source>
</evidence>
<dbReference type="GO" id="GO:0008610">
    <property type="term" value="P:lipid biosynthetic process"/>
    <property type="evidence" value="ECO:0007669"/>
    <property type="project" value="UniProtKB-ARBA"/>
</dbReference>
<dbReference type="GO" id="GO:0031177">
    <property type="term" value="F:phosphopantetheine binding"/>
    <property type="evidence" value="ECO:0007669"/>
    <property type="project" value="InterPro"/>
</dbReference>
<dbReference type="SUPFAM" id="SSF47336">
    <property type="entry name" value="ACP-like"/>
    <property type="match status" value="2"/>
</dbReference>
<evidence type="ECO:0000256" key="4">
    <source>
        <dbReference type="ARBA" id="ARBA00022553"/>
    </source>
</evidence>
<dbReference type="PROSITE" id="PS00455">
    <property type="entry name" value="AMP_BINDING"/>
    <property type="match status" value="2"/>
</dbReference>
<dbReference type="FunFam" id="3.30.559.10:FF:000012">
    <property type="entry name" value="Non-ribosomal peptide synthetase"/>
    <property type="match status" value="1"/>
</dbReference>
<protein>
    <submittedName>
        <fullName evidence="6">Amino acid adenylation domain-containing protein</fullName>
    </submittedName>
</protein>
<dbReference type="SMART" id="SM00823">
    <property type="entry name" value="PKS_PP"/>
    <property type="match status" value="2"/>
</dbReference>
<keyword evidence="4" id="KW-0597">Phosphoprotein</keyword>